<keyword evidence="4" id="KW-0560">Oxidoreductase</keyword>
<dbReference type="InterPro" id="IPR011032">
    <property type="entry name" value="GroES-like_sf"/>
</dbReference>
<dbReference type="RefSeq" id="WP_089319722.1">
    <property type="nucleotide sequence ID" value="NZ_FZOQ01000011.1"/>
</dbReference>
<dbReference type="InterPro" id="IPR002328">
    <property type="entry name" value="ADH_Zn_CS"/>
</dbReference>
<evidence type="ECO:0000256" key="1">
    <source>
        <dbReference type="ARBA" id="ARBA00001947"/>
    </source>
</evidence>
<dbReference type="Gene3D" id="3.40.50.720">
    <property type="entry name" value="NAD(P)-binding Rossmann-like Domain"/>
    <property type="match status" value="1"/>
</dbReference>
<evidence type="ECO:0000256" key="2">
    <source>
        <dbReference type="ARBA" id="ARBA00022723"/>
    </source>
</evidence>
<dbReference type="PROSITE" id="PS00059">
    <property type="entry name" value="ADH_ZINC"/>
    <property type="match status" value="1"/>
</dbReference>
<evidence type="ECO:0000256" key="4">
    <source>
        <dbReference type="ARBA" id="ARBA00023002"/>
    </source>
</evidence>
<dbReference type="InterPro" id="IPR031640">
    <property type="entry name" value="Glu_dehyd_C"/>
</dbReference>
<dbReference type="Gene3D" id="3.90.180.10">
    <property type="entry name" value="Medium-chain alcohol dehydrogenases, catalytic domain"/>
    <property type="match status" value="1"/>
</dbReference>
<evidence type="ECO:0000259" key="6">
    <source>
        <dbReference type="Pfam" id="PF16912"/>
    </source>
</evidence>
<keyword evidence="2" id="KW-0479">Metal-binding</keyword>
<dbReference type="OrthoDB" id="9806940at2"/>
<dbReference type="AlphaFoldDB" id="A0A239GSR9"/>
<dbReference type="Proteomes" id="UP000198432">
    <property type="component" value="Unassembled WGS sequence"/>
</dbReference>
<comment type="cofactor">
    <cofactor evidence="1">
        <name>Zn(2+)</name>
        <dbReference type="ChEBI" id="CHEBI:29105"/>
    </cofactor>
</comment>
<evidence type="ECO:0000313" key="8">
    <source>
        <dbReference type="Proteomes" id="UP000198432"/>
    </source>
</evidence>
<keyword evidence="3" id="KW-0862">Zinc</keyword>
<dbReference type="SUPFAM" id="SSF50129">
    <property type="entry name" value="GroES-like"/>
    <property type="match status" value="1"/>
</dbReference>
<dbReference type="PANTHER" id="PTHR43189">
    <property type="entry name" value="ZINC-TYPE ALCOHOL DEHYDROGENASE-LIKE PROTEIN C1198.01-RELATED"/>
    <property type="match status" value="1"/>
</dbReference>
<evidence type="ECO:0000313" key="7">
    <source>
        <dbReference type="EMBL" id="SNS71114.1"/>
    </source>
</evidence>
<dbReference type="InterPro" id="IPR013154">
    <property type="entry name" value="ADH-like_N"/>
</dbReference>
<name>A0A239GSR9_9BACT</name>
<proteinExistence type="predicted"/>
<dbReference type="PANTHER" id="PTHR43189:SF2">
    <property type="entry name" value="GLUCOSE 1-DEHYDROGENASE"/>
    <property type="match status" value="1"/>
</dbReference>
<gene>
    <name evidence="7" type="ORF">SAMN06296052_111170</name>
</gene>
<dbReference type="Pfam" id="PF08240">
    <property type="entry name" value="ADH_N"/>
    <property type="match status" value="1"/>
</dbReference>
<evidence type="ECO:0000259" key="5">
    <source>
        <dbReference type="Pfam" id="PF08240"/>
    </source>
</evidence>
<accession>A0A239GSR9</accession>
<feature type="domain" description="Glucose dehydrogenase C-terminal" evidence="6">
    <location>
        <begin position="145"/>
        <end position="364"/>
    </location>
</feature>
<reference evidence="8" key="1">
    <citation type="submission" date="2017-06" db="EMBL/GenBank/DDBJ databases">
        <authorList>
            <person name="Varghese N."/>
            <person name="Submissions S."/>
        </authorList>
    </citation>
    <scope>NUCLEOTIDE SEQUENCE [LARGE SCALE GENOMIC DNA]</scope>
    <source>
        <strain evidence="8">NKM1</strain>
    </source>
</reference>
<protein>
    <submittedName>
        <fullName evidence="7">Threonine dehydrogenase</fullName>
    </submittedName>
</protein>
<dbReference type="InterPro" id="IPR036291">
    <property type="entry name" value="NAD(P)-bd_dom_sf"/>
</dbReference>
<dbReference type="GO" id="GO:0008270">
    <property type="term" value="F:zinc ion binding"/>
    <property type="evidence" value="ECO:0007669"/>
    <property type="project" value="InterPro"/>
</dbReference>
<dbReference type="EMBL" id="FZOQ01000011">
    <property type="protein sequence ID" value="SNS71114.1"/>
    <property type="molecule type" value="Genomic_DNA"/>
</dbReference>
<dbReference type="GO" id="GO:0016491">
    <property type="term" value="F:oxidoreductase activity"/>
    <property type="evidence" value="ECO:0007669"/>
    <property type="project" value="UniProtKB-KW"/>
</dbReference>
<sequence length="373" mass="40768">MKAISLLDETRQVELTDMPEPAISQPNQLKIRIIEIGICGTDREQVVAGYGEVPQGTNKLVIGHEMFGEVVEVGADVKAFAVGDYAVLTVRRGCGQCTPCLSNRSDLCYTGLFTERGIKGKHGFETEYVVDEEQYAVKVPQELRSVGVLTEPLSVVEKAVEEAVAIQTARLPQEKEGTWLIGKRALVAGLGPIGILAAIALRLRGAEVIGLDIVDETNKRPEILRRIGAGYIDGRKVDTHKLDEQLGQIDFILEATGVAQLSFELIDALGVNGIYVMTGIAHGDRPVCITGATMMQQMVLMNQIVMGSVNASTVHYAQAVSDLEKAKAKWGSLVDEIITARMPYQQYREALDLRSEDHIKTVLQWVQQDNPLG</sequence>
<dbReference type="SUPFAM" id="SSF51735">
    <property type="entry name" value="NAD(P)-binding Rossmann-fold domains"/>
    <property type="match status" value="1"/>
</dbReference>
<keyword evidence="8" id="KW-1185">Reference proteome</keyword>
<dbReference type="CDD" id="cd08230">
    <property type="entry name" value="glucose_DH"/>
    <property type="match status" value="1"/>
</dbReference>
<organism evidence="7 8">
    <name type="scientific">Pontibacter ummariensis</name>
    <dbReference type="NCBI Taxonomy" id="1610492"/>
    <lineage>
        <taxon>Bacteria</taxon>
        <taxon>Pseudomonadati</taxon>
        <taxon>Bacteroidota</taxon>
        <taxon>Cytophagia</taxon>
        <taxon>Cytophagales</taxon>
        <taxon>Hymenobacteraceae</taxon>
        <taxon>Pontibacter</taxon>
    </lineage>
</organism>
<feature type="domain" description="Alcohol dehydrogenase-like N-terminal" evidence="5">
    <location>
        <begin position="26"/>
        <end position="141"/>
    </location>
</feature>
<dbReference type="Pfam" id="PF16912">
    <property type="entry name" value="Glu_dehyd_C"/>
    <property type="match status" value="1"/>
</dbReference>
<evidence type="ECO:0000256" key="3">
    <source>
        <dbReference type="ARBA" id="ARBA00022833"/>
    </source>
</evidence>